<keyword evidence="1" id="KW-0175">Coiled coil</keyword>
<feature type="domain" description="PDZ" evidence="3">
    <location>
        <begin position="204"/>
        <end position="271"/>
    </location>
</feature>
<accession>A0A9P1DIH4</accession>
<dbReference type="InterPro" id="IPR036034">
    <property type="entry name" value="PDZ_sf"/>
</dbReference>
<dbReference type="EMBL" id="CAMXCT010004935">
    <property type="protein sequence ID" value="CAI4010820.1"/>
    <property type="molecule type" value="Genomic_DNA"/>
</dbReference>
<evidence type="ECO:0000259" key="3">
    <source>
        <dbReference type="PROSITE" id="PS50106"/>
    </source>
</evidence>
<sequence length="322" mass="34443">MAANGTLPAPPGLSEAEGPPTHEVVRDAVLRDIETKVAEKMEEIWRKGRQMLAQVHQKQQEKTEQLMAQIQQCKEQQEVLERENQTLKQVLTKMASHLSQLGLEKPGVGYSSPTTAGSVTTTPQRATQSEGTPADVSGEVSTSPPEVSAFPFASMAAPLSLAEALSSSLSSPVPPTPLSLAKTLAGEAASPAVPTAPWPPQVFSMTLRKADGAELGLNVKALDSQKVVLVEGIRADGAVEAWNRQCVSSAHPERAILAGDRIISVNGISYEPDKMLEECRDKHLLKLTLLRGDLGTELAAPLTLRADASEFVPKGEPVVRDR</sequence>
<dbReference type="SUPFAM" id="SSF50156">
    <property type="entry name" value="PDZ domain-like"/>
    <property type="match status" value="1"/>
</dbReference>
<dbReference type="InterPro" id="IPR001478">
    <property type="entry name" value="PDZ"/>
</dbReference>
<dbReference type="Gene3D" id="2.30.42.10">
    <property type="match status" value="1"/>
</dbReference>
<protein>
    <submittedName>
        <fullName evidence="6">PDZ domain-containing protein</fullName>
    </submittedName>
</protein>
<name>A0A9P1DIH4_9DINO</name>
<dbReference type="EMBL" id="CAMXCT020004935">
    <property type="protein sequence ID" value="CAL1164195.1"/>
    <property type="molecule type" value="Genomic_DNA"/>
</dbReference>
<evidence type="ECO:0000313" key="5">
    <source>
        <dbReference type="EMBL" id="CAL1164195.1"/>
    </source>
</evidence>
<dbReference type="EMBL" id="CAMXCT030004935">
    <property type="protein sequence ID" value="CAL4798132.1"/>
    <property type="molecule type" value="Genomic_DNA"/>
</dbReference>
<evidence type="ECO:0000313" key="7">
    <source>
        <dbReference type="Proteomes" id="UP001152797"/>
    </source>
</evidence>
<proteinExistence type="predicted"/>
<evidence type="ECO:0000313" key="6">
    <source>
        <dbReference type="EMBL" id="CAL4798132.1"/>
    </source>
</evidence>
<evidence type="ECO:0000313" key="4">
    <source>
        <dbReference type="EMBL" id="CAI4010820.1"/>
    </source>
</evidence>
<evidence type="ECO:0000256" key="1">
    <source>
        <dbReference type="SAM" id="Coils"/>
    </source>
</evidence>
<feature type="compositionally biased region" description="Polar residues" evidence="2">
    <location>
        <begin position="111"/>
        <end position="131"/>
    </location>
</feature>
<evidence type="ECO:0000256" key="2">
    <source>
        <dbReference type="SAM" id="MobiDB-lite"/>
    </source>
</evidence>
<keyword evidence="7" id="KW-1185">Reference proteome</keyword>
<reference evidence="4" key="1">
    <citation type="submission" date="2022-10" db="EMBL/GenBank/DDBJ databases">
        <authorList>
            <person name="Chen Y."/>
            <person name="Dougan E. K."/>
            <person name="Chan C."/>
            <person name="Rhodes N."/>
            <person name="Thang M."/>
        </authorList>
    </citation>
    <scope>NUCLEOTIDE SEQUENCE</scope>
</reference>
<dbReference type="Proteomes" id="UP001152797">
    <property type="component" value="Unassembled WGS sequence"/>
</dbReference>
<reference evidence="5" key="2">
    <citation type="submission" date="2024-04" db="EMBL/GenBank/DDBJ databases">
        <authorList>
            <person name="Chen Y."/>
            <person name="Shah S."/>
            <person name="Dougan E. K."/>
            <person name="Thang M."/>
            <person name="Chan C."/>
        </authorList>
    </citation>
    <scope>NUCLEOTIDE SEQUENCE [LARGE SCALE GENOMIC DNA]</scope>
</reference>
<feature type="region of interest" description="Disordered" evidence="2">
    <location>
        <begin position="1"/>
        <end position="23"/>
    </location>
</feature>
<gene>
    <name evidence="4" type="ORF">C1SCF055_LOCUS36048</name>
</gene>
<dbReference type="PROSITE" id="PS50106">
    <property type="entry name" value="PDZ"/>
    <property type="match status" value="1"/>
</dbReference>
<feature type="coiled-coil region" evidence="1">
    <location>
        <begin position="56"/>
        <end position="93"/>
    </location>
</feature>
<organism evidence="4">
    <name type="scientific">Cladocopium goreaui</name>
    <dbReference type="NCBI Taxonomy" id="2562237"/>
    <lineage>
        <taxon>Eukaryota</taxon>
        <taxon>Sar</taxon>
        <taxon>Alveolata</taxon>
        <taxon>Dinophyceae</taxon>
        <taxon>Suessiales</taxon>
        <taxon>Symbiodiniaceae</taxon>
        <taxon>Cladocopium</taxon>
    </lineage>
</organism>
<feature type="region of interest" description="Disordered" evidence="2">
    <location>
        <begin position="104"/>
        <end position="143"/>
    </location>
</feature>
<dbReference type="AlphaFoldDB" id="A0A9P1DIH4"/>
<comment type="caution">
    <text evidence="4">The sequence shown here is derived from an EMBL/GenBank/DDBJ whole genome shotgun (WGS) entry which is preliminary data.</text>
</comment>